<proteinExistence type="predicted"/>
<evidence type="ECO:0000313" key="2">
    <source>
        <dbReference type="Proteomes" id="UP000237889"/>
    </source>
</evidence>
<evidence type="ECO:0000313" key="1">
    <source>
        <dbReference type="EMBL" id="AVO44745.1"/>
    </source>
</evidence>
<gene>
    <name evidence="1" type="ORF">C6569_06555</name>
</gene>
<sequence>MDGRDEPGHDALEVALATTVNLEKLKAVVCRLIDEFAVTANTTEVALPESDFYWQLDPAQKRDMATRPVATEVGRLRDDWELTHHLADGPEQVSAYSLTEVAELLMYFGEVAATLPYRPREQDTP</sequence>
<dbReference type="EMBL" id="CP027668">
    <property type="protein sequence ID" value="AVO44745.1"/>
    <property type="molecule type" value="Genomic_DNA"/>
</dbReference>
<keyword evidence="2" id="KW-1185">Reference proteome</keyword>
<dbReference type="AlphaFoldDB" id="A0A2S0N9C5"/>
<accession>A0A2S0N9C5</accession>
<dbReference type="KEGG" id="phr:C6569_06555"/>
<organism evidence="1 2">
    <name type="scientific">Phreatobacter cathodiphilus</name>
    <dbReference type="NCBI Taxonomy" id="1868589"/>
    <lineage>
        <taxon>Bacteria</taxon>
        <taxon>Pseudomonadati</taxon>
        <taxon>Pseudomonadota</taxon>
        <taxon>Alphaproteobacteria</taxon>
        <taxon>Hyphomicrobiales</taxon>
        <taxon>Phreatobacteraceae</taxon>
        <taxon>Phreatobacter</taxon>
    </lineage>
</organism>
<dbReference type="Proteomes" id="UP000237889">
    <property type="component" value="Chromosome"/>
</dbReference>
<protein>
    <submittedName>
        <fullName evidence="1">Uncharacterized protein</fullName>
    </submittedName>
</protein>
<reference evidence="1 2" key="1">
    <citation type="submission" date="2018-03" db="EMBL/GenBank/DDBJ databases">
        <title>Genome sequencing of Phreatobacter sp.</title>
        <authorList>
            <person name="Kim S.-J."/>
            <person name="Heo J."/>
            <person name="Kwon S.-W."/>
        </authorList>
    </citation>
    <scope>NUCLEOTIDE SEQUENCE [LARGE SCALE GENOMIC DNA]</scope>
    <source>
        <strain evidence="1 2">S-12</strain>
    </source>
</reference>
<name>A0A2S0N9C5_9HYPH</name>